<evidence type="ECO:0008006" key="4">
    <source>
        <dbReference type="Google" id="ProtNLM"/>
    </source>
</evidence>
<comment type="caution">
    <text evidence="2">The sequence shown here is derived from an EMBL/GenBank/DDBJ whole genome shotgun (WGS) entry which is preliminary data.</text>
</comment>
<accession>A0AAD7NMY3</accession>
<sequence length="358" mass="37463">MSLSQCPEELLERILAHAVASPPAPHPRAPWHPKSQSTPGRVAPLLVCRPFARIALPPFYHTLVLHSSSQARSCLLTLRARPELARAVRVLVLASSAPGKAEADVLTLLMTSGGSLKTLDITLPAPGAPSDALALAEALQQVHGLEALTIRKGPSTYLNQPASRAVLEACGVAVEACPEFNTLTLTFPLSPDPALLPLVSALSTAPALRTFACPMPAVWSPTQSGTDAPENPWLRVASNPTLERICLDTPSSASADSSSYSDYKSTPARMPERRYTSPSASSCPPPTRRPILPTSLFLVSARSHTRLCQLIRAGTAIAPVGAYASGAYGGGWRGRAATVGSVSVAGSAYGGEEGQGRC</sequence>
<protein>
    <recommendedName>
        <fullName evidence="4">F-box domain-containing protein</fullName>
    </recommendedName>
</protein>
<dbReference type="AlphaFoldDB" id="A0AAD7NMY3"/>
<dbReference type="EMBL" id="JARKIB010000020">
    <property type="protein sequence ID" value="KAJ7768195.1"/>
    <property type="molecule type" value="Genomic_DNA"/>
</dbReference>
<keyword evidence="3" id="KW-1185">Reference proteome</keyword>
<feature type="region of interest" description="Disordered" evidence="1">
    <location>
        <begin position="249"/>
        <end position="286"/>
    </location>
</feature>
<feature type="compositionally biased region" description="Low complexity" evidence="1">
    <location>
        <begin position="251"/>
        <end position="263"/>
    </location>
</feature>
<evidence type="ECO:0000313" key="2">
    <source>
        <dbReference type="EMBL" id="KAJ7768195.1"/>
    </source>
</evidence>
<evidence type="ECO:0000313" key="3">
    <source>
        <dbReference type="Proteomes" id="UP001215598"/>
    </source>
</evidence>
<reference evidence="2" key="1">
    <citation type="submission" date="2023-03" db="EMBL/GenBank/DDBJ databases">
        <title>Massive genome expansion in bonnet fungi (Mycena s.s.) driven by repeated elements and novel gene families across ecological guilds.</title>
        <authorList>
            <consortium name="Lawrence Berkeley National Laboratory"/>
            <person name="Harder C.B."/>
            <person name="Miyauchi S."/>
            <person name="Viragh M."/>
            <person name="Kuo A."/>
            <person name="Thoen E."/>
            <person name="Andreopoulos B."/>
            <person name="Lu D."/>
            <person name="Skrede I."/>
            <person name="Drula E."/>
            <person name="Henrissat B."/>
            <person name="Morin E."/>
            <person name="Kohler A."/>
            <person name="Barry K."/>
            <person name="LaButti K."/>
            <person name="Morin E."/>
            <person name="Salamov A."/>
            <person name="Lipzen A."/>
            <person name="Mereny Z."/>
            <person name="Hegedus B."/>
            <person name="Baldrian P."/>
            <person name="Stursova M."/>
            <person name="Weitz H."/>
            <person name="Taylor A."/>
            <person name="Grigoriev I.V."/>
            <person name="Nagy L.G."/>
            <person name="Martin F."/>
            <person name="Kauserud H."/>
        </authorList>
    </citation>
    <scope>NUCLEOTIDE SEQUENCE</scope>
    <source>
        <strain evidence="2">CBHHK182m</strain>
    </source>
</reference>
<gene>
    <name evidence="2" type="ORF">B0H16DRAFT_309695</name>
</gene>
<proteinExistence type="predicted"/>
<evidence type="ECO:0000256" key="1">
    <source>
        <dbReference type="SAM" id="MobiDB-lite"/>
    </source>
</evidence>
<organism evidence="2 3">
    <name type="scientific">Mycena metata</name>
    <dbReference type="NCBI Taxonomy" id="1033252"/>
    <lineage>
        <taxon>Eukaryota</taxon>
        <taxon>Fungi</taxon>
        <taxon>Dikarya</taxon>
        <taxon>Basidiomycota</taxon>
        <taxon>Agaricomycotina</taxon>
        <taxon>Agaricomycetes</taxon>
        <taxon>Agaricomycetidae</taxon>
        <taxon>Agaricales</taxon>
        <taxon>Marasmiineae</taxon>
        <taxon>Mycenaceae</taxon>
        <taxon>Mycena</taxon>
    </lineage>
</organism>
<dbReference type="Proteomes" id="UP001215598">
    <property type="component" value="Unassembled WGS sequence"/>
</dbReference>
<name>A0AAD7NMY3_9AGAR</name>